<dbReference type="EMBL" id="AP023396">
    <property type="protein sequence ID" value="BCK57731.1"/>
    <property type="molecule type" value="Genomic_DNA"/>
</dbReference>
<dbReference type="KEGG" id="nwl:NWFMUON74_55030"/>
<evidence type="ECO:0000256" key="1">
    <source>
        <dbReference type="ARBA" id="ARBA00022491"/>
    </source>
</evidence>
<organism evidence="6 7">
    <name type="scientific">Nocardia wallacei</name>
    <dbReference type="NCBI Taxonomy" id="480035"/>
    <lineage>
        <taxon>Bacteria</taxon>
        <taxon>Bacillati</taxon>
        <taxon>Actinomycetota</taxon>
        <taxon>Actinomycetes</taxon>
        <taxon>Mycobacteriales</taxon>
        <taxon>Nocardiaceae</taxon>
        <taxon>Nocardia</taxon>
    </lineage>
</organism>
<dbReference type="InterPro" id="IPR000551">
    <property type="entry name" value="MerR-type_HTH_dom"/>
</dbReference>
<evidence type="ECO:0000313" key="7">
    <source>
        <dbReference type="Proteomes" id="UP000516173"/>
    </source>
</evidence>
<dbReference type="Pfam" id="PF13411">
    <property type="entry name" value="MerR_1"/>
    <property type="match status" value="1"/>
</dbReference>
<dbReference type="GO" id="GO:0003700">
    <property type="term" value="F:DNA-binding transcription factor activity"/>
    <property type="evidence" value="ECO:0007669"/>
    <property type="project" value="InterPro"/>
</dbReference>
<dbReference type="GO" id="GO:0003677">
    <property type="term" value="F:DNA binding"/>
    <property type="evidence" value="ECO:0007669"/>
    <property type="project" value="UniProtKB-KW"/>
</dbReference>
<proteinExistence type="predicted"/>
<dbReference type="Proteomes" id="UP000516173">
    <property type="component" value="Chromosome"/>
</dbReference>
<evidence type="ECO:0000256" key="3">
    <source>
        <dbReference type="ARBA" id="ARBA00023125"/>
    </source>
</evidence>
<dbReference type="InterPro" id="IPR047057">
    <property type="entry name" value="MerR_fam"/>
</dbReference>
<dbReference type="PANTHER" id="PTHR30204:SF69">
    <property type="entry name" value="MERR-FAMILY TRANSCRIPTIONAL REGULATOR"/>
    <property type="match status" value="1"/>
</dbReference>
<dbReference type="SMART" id="SM00422">
    <property type="entry name" value="HTH_MERR"/>
    <property type="match status" value="1"/>
</dbReference>
<keyword evidence="7" id="KW-1185">Reference proteome</keyword>
<evidence type="ECO:0000256" key="2">
    <source>
        <dbReference type="ARBA" id="ARBA00023015"/>
    </source>
</evidence>
<keyword evidence="2" id="KW-0805">Transcription regulation</keyword>
<dbReference type="InterPro" id="IPR009061">
    <property type="entry name" value="DNA-bd_dom_put_sf"/>
</dbReference>
<reference evidence="6 7" key="1">
    <citation type="submission" date="2020-08" db="EMBL/GenBank/DDBJ databases">
        <title>Genome Sequencing of Nocardia wallacei strain FMUON74 and assembly.</title>
        <authorList>
            <person name="Toyokawa M."/>
            <person name="Uesaka K."/>
        </authorList>
    </citation>
    <scope>NUCLEOTIDE SEQUENCE [LARGE SCALE GENOMIC DNA]</scope>
    <source>
        <strain evidence="6 7">FMUON74</strain>
    </source>
</reference>
<sequence>MEIKSTTRRTVCDMSDAPNHPDELVGIGAAARRYGLAESALRYWEQRGLLRPARRRSRWRLYGPEELHRIGLIHMWRETGRLNLDEIEQILTARNDNWRRAVRGRIAAIEQQQQRLAAARAHLEHLLHCPDDNPAEQCPYLREMTAARAVSTSNRDA</sequence>
<evidence type="ECO:0000256" key="4">
    <source>
        <dbReference type="ARBA" id="ARBA00023163"/>
    </source>
</evidence>
<gene>
    <name evidence="6" type="ORF">NWFMUON74_55030</name>
</gene>
<name>A0A7G1KS50_9NOCA</name>
<evidence type="ECO:0000313" key="6">
    <source>
        <dbReference type="EMBL" id="BCK57731.1"/>
    </source>
</evidence>
<accession>A0A7G1KS50</accession>
<keyword evidence="3" id="KW-0238">DNA-binding</keyword>
<protein>
    <recommendedName>
        <fullName evidence="5">HTH merR-type domain-containing protein</fullName>
    </recommendedName>
</protein>
<keyword evidence="1" id="KW-0678">Repressor</keyword>
<dbReference type="PANTHER" id="PTHR30204">
    <property type="entry name" value="REDOX-CYCLING DRUG-SENSING TRANSCRIPTIONAL ACTIVATOR SOXR"/>
    <property type="match status" value="1"/>
</dbReference>
<feature type="domain" description="HTH merR-type" evidence="5">
    <location>
        <begin position="27"/>
        <end position="93"/>
    </location>
</feature>
<dbReference type="SUPFAM" id="SSF46955">
    <property type="entry name" value="Putative DNA-binding domain"/>
    <property type="match status" value="1"/>
</dbReference>
<evidence type="ECO:0000259" key="5">
    <source>
        <dbReference type="PROSITE" id="PS50937"/>
    </source>
</evidence>
<dbReference type="Gene3D" id="1.10.1660.10">
    <property type="match status" value="1"/>
</dbReference>
<dbReference type="PROSITE" id="PS50937">
    <property type="entry name" value="HTH_MERR_2"/>
    <property type="match status" value="1"/>
</dbReference>
<dbReference type="AlphaFoldDB" id="A0A7G1KS50"/>
<keyword evidence="4" id="KW-0804">Transcription</keyword>